<dbReference type="AlphaFoldDB" id="A0AAF0TTY8"/>
<dbReference type="EMBL" id="CP133615">
    <property type="protein sequence ID" value="WMV25283.1"/>
    <property type="molecule type" value="Genomic_DNA"/>
</dbReference>
<evidence type="ECO:0000313" key="1">
    <source>
        <dbReference type="EMBL" id="WMV25283.1"/>
    </source>
</evidence>
<gene>
    <name evidence="1" type="ORF">MTR67_018668</name>
</gene>
<proteinExistence type="predicted"/>
<accession>A0AAF0TTY8</accession>
<organism evidence="1 2">
    <name type="scientific">Solanum verrucosum</name>
    <dbReference type="NCBI Taxonomy" id="315347"/>
    <lineage>
        <taxon>Eukaryota</taxon>
        <taxon>Viridiplantae</taxon>
        <taxon>Streptophyta</taxon>
        <taxon>Embryophyta</taxon>
        <taxon>Tracheophyta</taxon>
        <taxon>Spermatophyta</taxon>
        <taxon>Magnoliopsida</taxon>
        <taxon>eudicotyledons</taxon>
        <taxon>Gunneridae</taxon>
        <taxon>Pentapetalae</taxon>
        <taxon>asterids</taxon>
        <taxon>lamiids</taxon>
        <taxon>Solanales</taxon>
        <taxon>Solanaceae</taxon>
        <taxon>Solanoideae</taxon>
        <taxon>Solaneae</taxon>
        <taxon>Solanum</taxon>
    </lineage>
</organism>
<reference evidence="1" key="1">
    <citation type="submission" date="2023-08" db="EMBL/GenBank/DDBJ databases">
        <title>A de novo genome assembly of Solanum verrucosum Schlechtendal, a Mexican diploid species geographically isolated from the other diploid A-genome species in potato relatives.</title>
        <authorList>
            <person name="Hosaka K."/>
        </authorList>
    </citation>
    <scope>NUCLEOTIDE SEQUENCE</scope>
    <source>
        <tissue evidence="1">Young leaves</tissue>
    </source>
</reference>
<keyword evidence="2" id="KW-1185">Reference proteome</keyword>
<name>A0AAF0TTY8_SOLVR</name>
<protein>
    <submittedName>
        <fullName evidence="1">Uncharacterized protein</fullName>
    </submittedName>
</protein>
<sequence>MNPLSFTGSSTTDDLENIIEELQKVFDVMHIVDTKEVELAAYQMKDVARIWSDQWRKNQADDAPPASWAWFKRPYWGFSFLEN</sequence>
<evidence type="ECO:0000313" key="2">
    <source>
        <dbReference type="Proteomes" id="UP001234989"/>
    </source>
</evidence>
<dbReference type="Proteomes" id="UP001234989">
    <property type="component" value="Chromosome 4"/>
</dbReference>